<gene>
    <name evidence="9" type="ORF">UC3_03233</name>
</gene>
<dbReference type="eggNOG" id="COG0395">
    <property type="taxonomic scope" value="Bacteria"/>
</dbReference>
<feature type="domain" description="ABC transmembrane type-1" evidence="8">
    <location>
        <begin position="72"/>
        <end position="264"/>
    </location>
</feature>
<dbReference type="STRING" id="154621.RV11_GL002809"/>
<feature type="transmembrane region" description="Helical" evidence="7">
    <location>
        <begin position="12"/>
        <end position="35"/>
    </location>
</feature>
<dbReference type="PANTHER" id="PTHR43744">
    <property type="entry name" value="ABC TRANSPORTER PERMEASE PROTEIN MG189-RELATED-RELATED"/>
    <property type="match status" value="1"/>
</dbReference>
<dbReference type="PATRIC" id="fig|1158610.3.peg.3221"/>
<dbReference type="Gene3D" id="1.10.3720.10">
    <property type="entry name" value="MetI-like"/>
    <property type="match status" value="1"/>
</dbReference>
<evidence type="ECO:0000256" key="3">
    <source>
        <dbReference type="ARBA" id="ARBA00022475"/>
    </source>
</evidence>
<dbReference type="GO" id="GO:0055085">
    <property type="term" value="P:transmembrane transport"/>
    <property type="evidence" value="ECO:0007669"/>
    <property type="project" value="InterPro"/>
</dbReference>
<proteinExistence type="inferred from homology"/>
<evidence type="ECO:0000313" key="10">
    <source>
        <dbReference type="Proteomes" id="UP000013785"/>
    </source>
</evidence>
<dbReference type="GO" id="GO:0005886">
    <property type="term" value="C:plasma membrane"/>
    <property type="evidence" value="ECO:0007669"/>
    <property type="project" value="UniProtKB-SubCell"/>
</dbReference>
<dbReference type="Pfam" id="PF00528">
    <property type="entry name" value="BPD_transp_1"/>
    <property type="match status" value="1"/>
</dbReference>
<organism evidence="9 10">
    <name type="scientific">Enterococcus phoeniculicola ATCC BAA-412</name>
    <dbReference type="NCBI Taxonomy" id="1158610"/>
    <lineage>
        <taxon>Bacteria</taxon>
        <taxon>Bacillati</taxon>
        <taxon>Bacillota</taxon>
        <taxon>Bacilli</taxon>
        <taxon>Lactobacillales</taxon>
        <taxon>Enterococcaceae</taxon>
        <taxon>Enterococcus</taxon>
    </lineage>
</organism>
<name>R3TKS2_9ENTE</name>
<evidence type="ECO:0000259" key="8">
    <source>
        <dbReference type="PROSITE" id="PS50928"/>
    </source>
</evidence>
<evidence type="ECO:0000256" key="5">
    <source>
        <dbReference type="ARBA" id="ARBA00022989"/>
    </source>
</evidence>
<comment type="similarity">
    <text evidence="7">Belongs to the binding-protein-dependent transport system permease family.</text>
</comment>
<sequence>MNNLAKSKSKFLVILLSFLAFIWTFPFIFTVVSGLKSSAEYNSTDFWNLPKAIGLSDTFSYISERIMLNSSMVNSLIYALGGTFFAILISCLAAYGLTKLRIKGSFYWFMIIYSGTIFPFQLYLVPIYSAFLKTGLYDTKLGMLLLYTAICIPFCTFVLRNFFLGVENSIIDSAKIDGCSDFKILRSIIIPMAQGPIAALFLTQFSFIWNDLLFGLTFSKSDNVRPVMSLLSSLVNSGTSSNVPALLVSCFIASIPTVLVFALTNKNLEKGFVIGGK</sequence>
<keyword evidence="10" id="KW-1185">Reference proteome</keyword>
<evidence type="ECO:0000256" key="1">
    <source>
        <dbReference type="ARBA" id="ARBA00004651"/>
    </source>
</evidence>
<dbReference type="Proteomes" id="UP000013785">
    <property type="component" value="Unassembled WGS sequence"/>
</dbReference>
<evidence type="ECO:0000313" key="9">
    <source>
        <dbReference type="EMBL" id="EOL41668.1"/>
    </source>
</evidence>
<keyword evidence="3" id="KW-1003">Cell membrane</keyword>
<keyword evidence="2 7" id="KW-0813">Transport</keyword>
<dbReference type="RefSeq" id="WP_010769864.1">
    <property type="nucleotide sequence ID" value="NZ_ASWE01000001.1"/>
</dbReference>
<dbReference type="InterPro" id="IPR000515">
    <property type="entry name" value="MetI-like"/>
</dbReference>
<feature type="transmembrane region" description="Helical" evidence="7">
    <location>
        <begin position="144"/>
        <end position="163"/>
    </location>
</feature>
<dbReference type="CDD" id="cd06261">
    <property type="entry name" value="TM_PBP2"/>
    <property type="match status" value="1"/>
</dbReference>
<dbReference type="HOGENOM" id="CLU_016047_1_2_9"/>
<feature type="transmembrane region" description="Helical" evidence="7">
    <location>
        <begin position="76"/>
        <end position="98"/>
    </location>
</feature>
<dbReference type="InterPro" id="IPR035906">
    <property type="entry name" value="MetI-like_sf"/>
</dbReference>
<comment type="caution">
    <text evidence="9">The sequence shown here is derived from an EMBL/GenBank/DDBJ whole genome shotgun (WGS) entry which is preliminary data.</text>
</comment>
<feature type="transmembrane region" description="Helical" evidence="7">
    <location>
        <begin position="105"/>
        <end position="124"/>
    </location>
</feature>
<feature type="transmembrane region" description="Helical" evidence="7">
    <location>
        <begin position="184"/>
        <end position="209"/>
    </location>
</feature>
<accession>R3TKS2</accession>
<comment type="subcellular location">
    <subcellularLocation>
        <location evidence="1 7">Cell membrane</location>
        <topology evidence="1 7">Multi-pass membrane protein</topology>
    </subcellularLocation>
</comment>
<dbReference type="SUPFAM" id="SSF161098">
    <property type="entry name" value="MetI-like"/>
    <property type="match status" value="1"/>
</dbReference>
<keyword evidence="6 7" id="KW-0472">Membrane</keyword>
<keyword evidence="4 7" id="KW-0812">Transmembrane</keyword>
<keyword evidence="5 7" id="KW-1133">Transmembrane helix</keyword>
<evidence type="ECO:0000256" key="4">
    <source>
        <dbReference type="ARBA" id="ARBA00022692"/>
    </source>
</evidence>
<feature type="transmembrane region" description="Helical" evidence="7">
    <location>
        <begin position="243"/>
        <end position="263"/>
    </location>
</feature>
<protein>
    <recommendedName>
        <fullName evidence="8">ABC transmembrane type-1 domain-containing protein</fullName>
    </recommendedName>
</protein>
<evidence type="ECO:0000256" key="6">
    <source>
        <dbReference type="ARBA" id="ARBA00023136"/>
    </source>
</evidence>
<dbReference type="AlphaFoldDB" id="R3TKS2"/>
<dbReference type="PROSITE" id="PS50928">
    <property type="entry name" value="ABC_TM1"/>
    <property type="match status" value="1"/>
</dbReference>
<dbReference type="EMBL" id="AJAT01000018">
    <property type="protein sequence ID" value="EOL41668.1"/>
    <property type="molecule type" value="Genomic_DNA"/>
</dbReference>
<evidence type="ECO:0000256" key="7">
    <source>
        <dbReference type="RuleBase" id="RU363032"/>
    </source>
</evidence>
<reference evidence="9 10" key="1">
    <citation type="submission" date="2013-02" db="EMBL/GenBank/DDBJ databases">
        <title>The Genome Sequence of Enterococcus phoeniculicola BAA-412.</title>
        <authorList>
            <consortium name="The Broad Institute Genome Sequencing Platform"/>
            <consortium name="The Broad Institute Genome Sequencing Center for Infectious Disease"/>
            <person name="Earl A.M."/>
            <person name="Gilmore M.S."/>
            <person name="Lebreton F."/>
            <person name="Walker B."/>
            <person name="Young S.K."/>
            <person name="Zeng Q."/>
            <person name="Gargeya S."/>
            <person name="Fitzgerald M."/>
            <person name="Haas B."/>
            <person name="Abouelleil A."/>
            <person name="Alvarado L."/>
            <person name="Arachchi H.M."/>
            <person name="Berlin A.M."/>
            <person name="Chapman S.B."/>
            <person name="Dewar J."/>
            <person name="Goldberg J."/>
            <person name="Griggs A."/>
            <person name="Gujja S."/>
            <person name="Hansen M."/>
            <person name="Howarth C."/>
            <person name="Imamovic A."/>
            <person name="Larimer J."/>
            <person name="McCowan C."/>
            <person name="Murphy C."/>
            <person name="Neiman D."/>
            <person name="Pearson M."/>
            <person name="Priest M."/>
            <person name="Roberts A."/>
            <person name="Saif S."/>
            <person name="Shea T."/>
            <person name="Sisk P."/>
            <person name="Sykes S."/>
            <person name="Wortman J."/>
            <person name="Nusbaum C."/>
            <person name="Birren B."/>
        </authorList>
    </citation>
    <scope>NUCLEOTIDE SEQUENCE [LARGE SCALE GENOMIC DNA]</scope>
    <source>
        <strain evidence="9 10">ATCC BAA-412</strain>
    </source>
</reference>
<evidence type="ECO:0000256" key="2">
    <source>
        <dbReference type="ARBA" id="ARBA00022448"/>
    </source>
</evidence>
<dbReference type="PANTHER" id="PTHR43744:SF12">
    <property type="entry name" value="ABC TRANSPORTER PERMEASE PROTEIN MG189-RELATED"/>
    <property type="match status" value="1"/>
</dbReference>